<dbReference type="RefSeq" id="WP_271348148.1">
    <property type="nucleotide sequence ID" value="NZ_JAQJZJ010000005.1"/>
</dbReference>
<accession>A0ABT4XGA5</accession>
<protein>
    <submittedName>
        <fullName evidence="2">GNAT family N-acetyltransferase</fullName>
    </submittedName>
</protein>
<dbReference type="Proteomes" id="UP001212042">
    <property type="component" value="Unassembled WGS sequence"/>
</dbReference>
<gene>
    <name evidence="2" type="ORF">PH586_12790</name>
</gene>
<evidence type="ECO:0000313" key="3">
    <source>
        <dbReference type="Proteomes" id="UP001212042"/>
    </source>
</evidence>
<evidence type="ECO:0000259" key="1">
    <source>
        <dbReference type="PROSITE" id="PS51186"/>
    </source>
</evidence>
<dbReference type="Gene3D" id="3.40.630.30">
    <property type="match status" value="1"/>
</dbReference>
<evidence type="ECO:0000313" key="2">
    <source>
        <dbReference type="EMBL" id="MDA7087263.1"/>
    </source>
</evidence>
<dbReference type="SUPFAM" id="SSF55729">
    <property type="entry name" value="Acyl-CoA N-acyltransferases (Nat)"/>
    <property type="match status" value="1"/>
</dbReference>
<dbReference type="EMBL" id="JAQJZJ010000005">
    <property type="protein sequence ID" value="MDA7087263.1"/>
    <property type="molecule type" value="Genomic_DNA"/>
</dbReference>
<name>A0ABT4XGA5_9PSED</name>
<keyword evidence="3" id="KW-1185">Reference proteome</keyword>
<organism evidence="2 3">
    <name type="scientific">Pseudomonas aestuarii</name>
    <dbReference type="NCBI Taxonomy" id="3018340"/>
    <lineage>
        <taxon>Bacteria</taxon>
        <taxon>Pseudomonadati</taxon>
        <taxon>Pseudomonadota</taxon>
        <taxon>Gammaproteobacteria</taxon>
        <taxon>Pseudomonadales</taxon>
        <taxon>Pseudomonadaceae</taxon>
        <taxon>Pseudomonas</taxon>
    </lineage>
</organism>
<dbReference type="PROSITE" id="PS51186">
    <property type="entry name" value="GNAT"/>
    <property type="match status" value="1"/>
</dbReference>
<proteinExistence type="predicted"/>
<feature type="domain" description="N-acetyltransferase" evidence="1">
    <location>
        <begin position="1"/>
        <end position="192"/>
    </location>
</feature>
<comment type="caution">
    <text evidence="2">The sequence shown here is derived from an EMBL/GenBank/DDBJ whole genome shotgun (WGS) entry which is preliminary data.</text>
</comment>
<reference evidence="2 3" key="1">
    <citation type="submission" date="2023-01" db="EMBL/GenBank/DDBJ databases">
        <title>Pseudomonas SA3-5T sp. nov., isolated from tidal flat sediment.</title>
        <authorList>
            <person name="Kim H.S."/>
            <person name="Kim J.-S."/>
            <person name="Suh M.K."/>
            <person name="Eom M.K."/>
            <person name="Lee J.-S."/>
        </authorList>
    </citation>
    <scope>NUCLEOTIDE SEQUENCE [LARGE SCALE GENOMIC DNA]</scope>
    <source>
        <strain evidence="2 3">SA3-5</strain>
    </source>
</reference>
<dbReference type="CDD" id="cd04301">
    <property type="entry name" value="NAT_SF"/>
    <property type="match status" value="1"/>
</dbReference>
<dbReference type="InterPro" id="IPR016181">
    <property type="entry name" value="Acyl_CoA_acyltransferase"/>
</dbReference>
<sequence>MDIRLLHGPAIAPHIDDLARLRIAVFREFPYLYDGSLDYEAEYLHTYAQSTDSLVVLALDGGRVVGASTGLPLADETAAFKRPFVDCGWNPQRIFYFGESVLLPAYRGQGLGVRFFAEREGYARRLGRFDWCAFCAVERAPEHPRRPLDYQPLNEFWTRRGYRHHPELHTELSWQDLDEREESAKPMSFWLKDLRP</sequence>
<dbReference type="Pfam" id="PF00583">
    <property type="entry name" value="Acetyltransf_1"/>
    <property type="match status" value="1"/>
</dbReference>
<dbReference type="InterPro" id="IPR000182">
    <property type="entry name" value="GNAT_dom"/>
</dbReference>